<dbReference type="AlphaFoldDB" id="E5ADS8"/>
<name>E5ADS8_LEPMJ</name>
<proteinExistence type="predicted"/>
<dbReference type="VEuPathDB" id="FungiDB:LEMA_uP001540.1"/>
<sequence>MLTMKLGTDANANANANTNDLVASQVALQKKSQVQALSYQ</sequence>
<evidence type="ECO:0000313" key="1">
    <source>
        <dbReference type="EMBL" id="CBY01367.1"/>
    </source>
</evidence>
<dbReference type="HOGENOM" id="CLU_3299544_0_0_1"/>
<gene>
    <name evidence="1" type="ORF">LEMA_uP001540.1</name>
</gene>
<keyword evidence="2" id="KW-1185">Reference proteome</keyword>
<accession>E5ADS8</accession>
<reference evidence="2" key="1">
    <citation type="journal article" date="2011" name="Nat. Commun.">
        <title>Effector diversification within compartments of the Leptosphaeria maculans genome affected by Repeat-Induced Point mutations.</title>
        <authorList>
            <person name="Rouxel T."/>
            <person name="Grandaubert J."/>
            <person name="Hane J.K."/>
            <person name="Hoede C."/>
            <person name="van de Wouw A.P."/>
            <person name="Couloux A."/>
            <person name="Dominguez V."/>
            <person name="Anthouard V."/>
            <person name="Bally P."/>
            <person name="Bourras S."/>
            <person name="Cozijnsen A.J."/>
            <person name="Ciuffetti L.M."/>
            <person name="Degrave A."/>
            <person name="Dilmaghani A."/>
            <person name="Duret L."/>
            <person name="Fudal I."/>
            <person name="Goodwin S.B."/>
            <person name="Gout L."/>
            <person name="Glaser N."/>
            <person name="Linglin J."/>
            <person name="Kema G.H.J."/>
            <person name="Lapalu N."/>
            <person name="Lawrence C.B."/>
            <person name="May K."/>
            <person name="Meyer M."/>
            <person name="Ollivier B."/>
            <person name="Poulain J."/>
            <person name="Schoch C.L."/>
            <person name="Simon A."/>
            <person name="Spatafora J.W."/>
            <person name="Stachowiak A."/>
            <person name="Turgeon B.G."/>
            <person name="Tyler B.M."/>
            <person name="Vincent D."/>
            <person name="Weissenbach J."/>
            <person name="Amselem J."/>
            <person name="Quesneville H."/>
            <person name="Oliver R.P."/>
            <person name="Wincker P."/>
            <person name="Balesdent M.-H."/>
            <person name="Howlett B.J."/>
        </authorList>
    </citation>
    <scope>NUCLEOTIDE SEQUENCE [LARGE SCALE GENOMIC DNA]</scope>
    <source>
        <strain evidence="2">JN3 / isolate v23.1.3 / race Av1-4-5-6-7-8</strain>
    </source>
</reference>
<dbReference type="InParanoid" id="E5ADS8"/>
<dbReference type="Proteomes" id="UP000002668">
    <property type="component" value="Genome"/>
</dbReference>
<protein>
    <submittedName>
        <fullName evidence="1">Predicted protein</fullName>
    </submittedName>
</protein>
<evidence type="ECO:0000313" key="2">
    <source>
        <dbReference type="Proteomes" id="UP000002668"/>
    </source>
</evidence>
<organism evidence="1 2">
    <name type="scientific">Leptosphaeria maculans (strain JN3 / isolate v23.1.3 / race Av1-4-5-6-7-8)</name>
    <name type="common">Blackleg fungus</name>
    <name type="synonym">Phoma lingam</name>
    <dbReference type="NCBI Taxonomy" id="985895"/>
    <lineage>
        <taxon>Eukaryota</taxon>
        <taxon>Fungi</taxon>
        <taxon>Dikarya</taxon>
        <taxon>Ascomycota</taxon>
        <taxon>Pezizomycotina</taxon>
        <taxon>Dothideomycetes</taxon>
        <taxon>Pleosporomycetidae</taxon>
        <taxon>Pleosporales</taxon>
        <taxon>Pleosporineae</taxon>
        <taxon>Leptosphaeriaceae</taxon>
        <taxon>Plenodomus</taxon>
        <taxon>Plenodomus lingam/Leptosphaeria maculans species complex</taxon>
    </lineage>
</organism>
<dbReference type="EMBL" id="FP929139">
    <property type="protein sequence ID" value="CBY01367.1"/>
    <property type="molecule type" value="Genomic_DNA"/>
</dbReference>